<evidence type="ECO:0000259" key="5">
    <source>
        <dbReference type="PROSITE" id="PS51192"/>
    </source>
</evidence>
<evidence type="ECO:0000313" key="7">
    <source>
        <dbReference type="EMBL" id="KAF6806185.1"/>
    </source>
</evidence>
<dbReference type="AlphaFoldDB" id="A0A8H6J433"/>
<dbReference type="OrthoDB" id="448448at2759"/>
<dbReference type="CDD" id="cd18008">
    <property type="entry name" value="DEXDc_SHPRH-like"/>
    <property type="match status" value="1"/>
</dbReference>
<dbReference type="Gene3D" id="3.40.50.300">
    <property type="entry name" value="P-loop containing nucleotide triphosphate hydrolases"/>
    <property type="match status" value="1"/>
</dbReference>
<proteinExistence type="predicted"/>
<dbReference type="PANTHER" id="PTHR45626">
    <property type="entry name" value="TRANSCRIPTION TERMINATION FACTOR 2-RELATED"/>
    <property type="match status" value="1"/>
</dbReference>
<dbReference type="Pfam" id="PF00271">
    <property type="entry name" value="Helicase_C"/>
    <property type="match status" value="1"/>
</dbReference>
<dbReference type="CDD" id="cd18793">
    <property type="entry name" value="SF2_C_SNF"/>
    <property type="match status" value="1"/>
</dbReference>
<dbReference type="InterPro" id="IPR038718">
    <property type="entry name" value="SNF2-like_sf"/>
</dbReference>
<keyword evidence="8" id="KW-1185">Reference proteome</keyword>
<reference evidence="7" key="1">
    <citation type="journal article" date="2020" name="Phytopathology">
        <title>Genome Sequence Resources of Colletotrichum truncatum, C. plurivorum, C. musicola, and C. sojae: Four Species Pathogenic to Soybean (Glycine max).</title>
        <authorList>
            <person name="Rogerio F."/>
            <person name="Boufleur T.R."/>
            <person name="Ciampi-Guillardi M."/>
            <person name="Sukno S.A."/>
            <person name="Thon M.R."/>
            <person name="Massola Junior N.S."/>
            <person name="Baroncelli R."/>
        </authorList>
    </citation>
    <scope>NUCLEOTIDE SEQUENCE</scope>
    <source>
        <strain evidence="7">LFN0074</strain>
    </source>
</reference>
<evidence type="ECO:0000259" key="6">
    <source>
        <dbReference type="PROSITE" id="PS51194"/>
    </source>
</evidence>
<keyword evidence="3" id="KW-0067">ATP-binding</keyword>
<evidence type="ECO:0000256" key="3">
    <source>
        <dbReference type="ARBA" id="ARBA00022840"/>
    </source>
</evidence>
<evidence type="ECO:0000256" key="2">
    <source>
        <dbReference type="ARBA" id="ARBA00022801"/>
    </source>
</evidence>
<dbReference type="InterPro" id="IPR027417">
    <property type="entry name" value="P-loop_NTPase"/>
</dbReference>
<comment type="caution">
    <text evidence="7">The sequence shown here is derived from an EMBL/GenBank/DDBJ whole genome shotgun (WGS) entry which is preliminary data.</text>
</comment>
<dbReference type="SUPFAM" id="SSF52540">
    <property type="entry name" value="P-loop containing nucleoside triphosphate hydrolases"/>
    <property type="match status" value="2"/>
</dbReference>
<dbReference type="InterPro" id="IPR001650">
    <property type="entry name" value="Helicase_C-like"/>
</dbReference>
<feature type="domain" description="Helicase ATP-binding" evidence="5">
    <location>
        <begin position="250"/>
        <end position="433"/>
    </location>
</feature>
<dbReference type="SMART" id="SM00490">
    <property type="entry name" value="HELICc"/>
    <property type="match status" value="1"/>
</dbReference>
<feature type="compositionally biased region" description="Polar residues" evidence="4">
    <location>
        <begin position="593"/>
        <end position="602"/>
    </location>
</feature>
<feature type="domain" description="Helicase C-terminal" evidence="6">
    <location>
        <begin position="633"/>
        <end position="792"/>
    </location>
</feature>
<dbReference type="InterPro" id="IPR000330">
    <property type="entry name" value="SNF2_N"/>
</dbReference>
<dbReference type="GO" id="GO:0008094">
    <property type="term" value="F:ATP-dependent activity, acting on DNA"/>
    <property type="evidence" value="ECO:0007669"/>
    <property type="project" value="TreeGrafter"/>
</dbReference>
<dbReference type="PROSITE" id="PS51192">
    <property type="entry name" value="HELICASE_ATP_BIND_1"/>
    <property type="match status" value="1"/>
</dbReference>
<dbReference type="GO" id="GO:0016787">
    <property type="term" value="F:hydrolase activity"/>
    <property type="evidence" value="ECO:0007669"/>
    <property type="project" value="UniProtKB-KW"/>
</dbReference>
<organism evidence="7 8">
    <name type="scientific">Colletotrichum musicola</name>
    <dbReference type="NCBI Taxonomy" id="2175873"/>
    <lineage>
        <taxon>Eukaryota</taxon>
        <taxon>Fungi</taxon>
        <taxon>Dikarya</taxon>
        <taxon>Ascomycota</taxon>
        <taxon>Pezizomycotina</taxon>
        <taxon>Sordariomycetes</taxon>
        <taxon>Hypocreomycetidae</taxon>
        <taxon>Glomerellales</taxon>
        <taxon>Glomerellaceae</taxon>
        <taxon>Colletotrichum</taxon>
        <taxon>Colletotrichum orchidearum species complex</taxon>
    </lineage>
</organism>
<dbReference type="PROSITE" id="PS51194">
    <property type="entry name" value="HELICASE_CTER"/>
    <property type="match status" value="1"/>
</dbReference>
<dbReference type="Proteomes" id="UP000639643">
    <property type="component" value="Unassembled WGS sequence"/>
</dbReference>
<evidence type="ECO:0000256" key="1">
    <source>
        <dbReference type="ARBA" id="ARBA00022741"/>
    </source>
</evidence>
<sequence length="806" mass="89875">MQRTFDTAFRVPEEVGTREGPEEICFGALYGSYTLPKSIQLAKELLDHQPPGCEGFVTFEVRAKDGYHVLQLTDSSIDFAVLDTRSTSKLTAIEEVVSVRFEAAVEVEKLRKRKKGAKTKANPIEITVNIYGLWSVADDVGSKLSAVSAFLQHPKALLKGRAYRNPQVLELDESQIDMRCFVGITNDSPSARRARISDEVNTIFGSLEDDASQGMEWDFEIPEQLLVQLKPHQQQGVCFVLQRESHDGSSIEGLLSYGGIVADVMGLGKTLTLLTAILQSLPTGETFQRFQGTTDNLASSMLWTRATLVVVSSAHSISRHMLKTPRRFSSETFNTVIFHGQNRPQETQSLEAADIVLTTYGTIAAEQKGRKTLQKVHWFRVVLDEAHWIRNSSSKQYQAVAGLNARNRWCLTGTPIQNKLDDLASLASFLQLSPYPTKASFQKNILDPLYEGGPDFSKPLRTWLRAFCIRRTESLLQLPPSREEIVNPKFSDGEQQRYDDVLRQTRREMDNVVSQAKSIKKYNVLFTAILKLRMLCNTGTLPGATSTGKYLDSARQRDTGCERCTAATDEDSKLLLTAFQLCPDCERSLQIQSPRSEPNNRLSLGAYSPQPSLSPAPDTPSSFSEGHSEKLSCVTRNVLDSEPGSKHIVFSYWTLTLDALAQILQRVGVAHVQVDGRTGYSERSRNLKIFREDPEVTVLVMSIETGALGLNLTAANRVHLVEPQWNPSVEEQAVARALRMGQEREVVIFRYIMKGTVEQNIVSLQKKKRAQAKFLFDVDSAVELDGKLEDLKFVLDLSTGQGSQAV</sequence>
<dbReference type="InterPro" id="IPR050628">
    <property type="entry name" value="SNF2_RAD54_helicase_TF"/>
</dbReference>
<keyword evidence="1" id="KW-0547">Nucleotide-binding</keyword>
<keyword evidence="2" id="KW-0378">Hydrolase</keyword>
<dbReference type="InterPro" id="IPR014001">
    <property type="entry name" value="Helicase_ATP-bd"/>
</dbReference>
<evidence type="ECO:0000256" key="4">
    <source>
        <dbReference type="SAM" id="MobiDB-lite"/>
    </source>
</evidence>
<evidence type="ECO:0000313" key="8">
    <source>
        <dbReference type="Proteomes" id="UP000639643"/>
    </source>
</evidence>
<gene>
    <name evidence="7" type="ORF">CMUS01_14431</name>
</gene>
<dbReference type="SMART" id="SM00487">
    <property type="entry name" value="DEXDc"/>
    <property type="match status" value="1"/>
</dbReference>
<dbReference type="EMBL" id="WIGM01001038">
    <property type="protein sequence ID" value="KAF6806185.1"/>
    <property type="molecule type" value="Genomic_DNA"/>
</dbReference>
<protein>
    <submittedName>
        <fullName evidence="7">DNA repair protein rad5</fullName>
    </submittedName>
</protein>
<dbReference type="PANTHER" id="PTHR45626:SF22">
    <property type="entry name" value="DNA REPAIR PROTEIN RAD5"/>
    <property type="match status" value="1"/>
</dbReference>
<dbReference type="Gene3D" id="3.40.50.10810">
    <property type="entry name" value="Tandem AAA-ATPase domain"/>
    <property type="match status" value="1"/>
</dbReference>
<dbReference type="GO" id="GO:0005634">
    <property type="term" value="C:nucleus"/>
    <property type="evidence" value="ECO:0007669"/>
    <property type="project" value="TreeGrafter"/>
</dbReference>
<name>A0A8H6J433_9PEZI</name>
<dbReference type="InterPro" id="IPR049730">
    <property type="entry name" value="SNF2/RAD54-like_C"/>
</dbReference>
<dbReference type="Pfam" id="PF00176">
    <property type="entry name" value="SNF2-rel_dom"/>
    <property type="match status" value="1"/>
</dbReference>
<dbReference type="GO" id="GO:0006281">
    <property type="term" value="P:DNA repair"/>
    <property type="evidence" value="ECO:0007669"/>
    <property type="project" value="TreeGrafter"/>
</dbReference>
<feature type="region of interest" description="Disordered" evidence="4">
    <location>
        <begin position="593"/>
        <end position="627"/>
    </location>
</feature>
<dbReference type="GO" id="GO:0005524">
    <property type="term" value="F:ATP binding"/>
    <property type="evidence" value="ECO:0007669"/>
    <property type="project" value="UniProtKB-KW"/>
</dbReference>
<accession>A0A8H6J433</accession>